<protein>
    <submittedName>
        <fullName evidence="2">Uncharacterized protein</fullName>
    </submittedName>
</protein>
<accession>B8IKE2</accession>
<dbReference type="KEGG" id="mno:Mnod_7187"/>
<keyword evidence="1" id="KW-0732">Signal</keyword>
<proteinExistence type="predicted"/>
<gene>
    <name evidence="2" type="ordered locus">Mnod_7187</name>
</gene>
<dbReference type="RefSeq" id="WP_015933490.1">
    <property type="nucleotide sequence ID" value="NC_011894.1"/>
</dbReference>
<dbReference type="OrthoDB" id="7992206at2"/>
<feature type="signal peptide" evidence="1">
    <location>
        <begin position="1"/>
        <end position="27"/>
    </location>
</feature>
<dbReference type="Proteomes" id="UP000008207">
    <property type="component" value="Chromosome"/>
</dbReference>
<evidence type="ECO:0000313" key="2">
    <source>
        <dbReference type="EMBL" id="ACL61927.1"/>
    </source>
</evidence>
<evidence type="ECO:0000256" key="1">
    <source>
        <dbReference type="SAM" id="SignalP"/>
    </source>
</evidence>
<dbReference type="HOGENOM" id="CLU_1693437_0_0_5"/>
<dbReference type="eggNOG" id="ENOG502ZYJW">
    <property type="taxonomic scope" value="Bacteria"/>
</dbReference>
<reference evidence="2 3" key="1">
    <citation type="submission" date="2009-01" db="EMBL/GenBank/DDBJ databases">
        <title>Complete sequence of chromosome of Methylobacterium nodulans ORS 2060.</title>
        <authorList>
            <consortium name="US DOE Joint Genome Institute"/>
            <person name="Lucas S."/>
            <person name="Copeland A."/>
            <person name="Lapidus A."/>
            <person name="Glavina del Rio T."/>
            <person name="Dalin E."/>
            <person name="Tice H."/>
            <person name="Bruce D."/>
            <person name="Goodwin L."/>
            <person name="Pitluck S."/>
            <person name="Sims D."/>
            <person name="Brettin T."/>
            <person name="Detter J.C."/>
            <person name="Han C."/>
            <person name="Larimer F."/>
            <person name="Land M."/>
            <person name="Hauser L."/>
            <person name="Kyrpides N."/>
            <person name="Ivanova N."/>
            <person name="Marx C.J."/>
            <person name="Richardson P."/>
        </authorList>
    </citation>
    <scope>NUCLEOTIDE SEQUENCE [LARGE SCALE GENOMIC DNA]</scope>
    <source>
        <strain evidence="3">LMG 21967 / CNCM I-2342 / ORS 2060</strain>
    </source>
</reference>
<keyword evidence="3" id="KW-1185">Reference proteome</keyword>
<feature type="chain" id="PRO_5002871934" evidence="1">
    <location>
        <begin position="28"/>
        <end position="145"/>
    </location>
</feature>
<name>B8IKE2_METNO</name>
<evidence type="ECO:0000313" key="3">
    <source>
        <dbReference type="Proteomes" id="UP000008207"/>
    </source>
</evidence>
<dbReference type="EMBL" id="CP001349">
    <property type="protein sequence ID" value="ACL61927.1"/>
    <property type="molecule type" value="Genomic_DNA"/>
</dbReference>
<sequence length="145" mass="14824">MLPVSLLRLSPAAAALLALLPLAEAQAGCTRRIVNRSALTLVGSQNGGPAFVLPPGRSRSVRLSAPGQFDLAATCGRSGAVVAEAHLPYEALLDRCYIELGTNILASTFGRGHLGLQGTGPFAANAPRQGDIVLGPGANDACLVR</sequence>
<dbReference type="AlphaFoldDB" id="B8IKE2"/>
<organism evidence="2 3">
    <name type="scientific">Methylobacterium nodulans (strain LMG 21967 / CNCM I-2342 / ORS 2060)</name>
    <dbReference type="NCBI Taxonomy" id="460265"/>
    <lineage>
        <taxon>Bacteria</taxon>
        <taxon>Pseudomonadati</taxon>
        <taxon>Pseudomonadota</taxon>
        <taxon>Alphaproteobacteria</taxon>
        <taxon>Hyphomicrobiales</taxon>
        <taxon>Methylobacteriaceae</taxon>
        <taxon>Methylobacterium</taxon>
    </lineage>
</organism>